<dbReference type="EMBL" id="ACEN01000005">
    <property type="protein sequence ID" value="EEG34573.1"/>
    <property type="molecule type" value="Genomic_DNA"/>
</dbReference>
<dbReference type="GO" id="GO:0015627">
    <property type="term" value="C:type II protein secretion system complex"/>
    <property type="evidence" value="ECO:0007669"/>
    <property type="project" value="InterPro"/>
</dbReference>
<comment type="subunit">
    <text evidence="2">The pili are polar flexible filaments of about 5.4 nanometers diameter and 2.5 micrometers average length; they consist of only a single polypeptide chain arranged in a helical configuration of five subunits per turn in the assembled pilus.</text>
</comment>
<dbReference type="AlphaFoldDB" id="C0EJV0"/>
<organism evidence="13 14">
    <name type="scientific">Neisseria flavescens NRL30031/H210</name>
    <dbReference type="NCBI Taxonomy" id="546264"/>
    <lineage>
        <taxon>Bacteria</taxon>
        <taxon>Pseudomonadati</taxon>
        <taxon>Pseudomonadota</taxon>
        <taxon>Betaproteobacteria</taxon>
        <taxon>Neisseriales</taxon>
        <taxon>Neisseriaceae</taxon>
        <taxon>Neisseria</taxon>
    </lineage>
</organism>
<reference evidence="13 14" key="1">
    <citation type="submission" date="2009-01" db="EMBL/GenBank/DDBJ databases">
        <authorList>
            <person name="Fulton L."/>
            <person name="Clifton S."/>
            <person name="Chinwalla A.T."/>
            <person name="Mitreva M."/>
            <person name="Sodergren E."/>
            <person name="Weinstock G."/>
            <person name="Clifton S."/>
            <person name="Dooling D.J."/>
            <person name="Fulton B."/>
            <person name="Minx P."/>
            <person name="Pepin K.H."/>
            <person name="Johnson M."/>
            <person name="Bhonagiri V."/>
            <person name="Nash W.E."/>
            <person name="Mardis E.R."/>
            <person name="Wilson R.K."/>
        </authorList>
    </citation>
    <scope>NUCLEOTIDE SEQUENCE [LARGE SCALE GENOMIC DNA]</scope>
    <source>
        <strain evidence="13 14">NRL30031/H210</strain>
    </source>
</reference>
<gene>
    <name evidence="13" type="ORF">NEIFLAOT_00189</name>
</gene>
<proteinExistence type="inferred from homology"/>
<evidence type="ECO:0000256" key="9">
    <source>
        <dbReference type="ARBA" id="ARBA00023136"/>
    </source>
</evidence>
<evidence type="ECO:0000256" key="6">
    <source>
        <dbReference type="ARBA" id="ARBA00022519"/>
    </source>
</evidence>
<evidence type="ECO:0000256" key="4">
    <source>
        <dbReference type="ARBA" id="ARBA00022475"/>
    </source>
</evidence>
<evidence type="ECO:0000256" key="7">
    <source>
        <dbReference type="ARBA" id="ARBA00022692"/>
    </source>
</evidence>
<keyword evidence="7" id="KW-0812">Transmembrane</keyword>
<dbReference type="Gene3D" id="3.30.700.10">
    <property type="entry name" value="Glycoprotein, Type 4 Pilin"/>
    <property type="match status" value="1"/>
</dbReference>
<evidence type="ECO:0000313" key="13">
    <source>
        <dbReference type="EMBL" id="EEG34573.1"/>
    </source>
</evidence>
<dbReference type="PANTHER" id="PTHR30093">
    <property type="entry name" value="GENERAL SECRETION PATHWAY PROTEIN G"/>
    <property type="match status" value="1"/>
</dbReference>
<evidence type="ECO:0000313" key="14">
    <source>
        <dbReference type="Proteomes" id="UP000004457"/>
    </source>
</evidence>
<keyword evidence="14" id="KW-1185">Reference proteome</keyword>
<sequence length="261" mass="29263">MHYKIVYNKSNESKSIATGKCRRENVSYPTHYYQKKSLMYQTQKGFTLIELLIVITIAAVMAVIALPNMNQWIASRRAASQAEQIANLLRFARNEAVRLNLPVYICPVKIKSDGSPNNGCNSQYAGNGMLAYADKNEDLRYQNDTVDLSIRSIILNGDTDKVEYSFNYIPIGTKHSAPSSSAAKEEVWWRFLPNGTFGHSTDGKDYQFSDGHIKISLTDKSAADAETKKARATVLLINGNGHVEICAKNDERKMCEYTSKE</sequence>
<keyword evidence="9" id="KW-0472">Membrane</keyword>
<evidence type="ECO:0000256" key="1">
    <source>
        <dbReference type="ARBA" id="ARBA00004377"/>
    </source>
</evidence>
<name>C0EJV0_NEIFL</name>
<evidence type="ECO:0000256" key="8">
    <source>
        <dbReference type="ARBA" id="ARBA00022989"/>
    </source>
</evidence>
<accession>C0EJV0</accession>
<keyword evidence="5" id="KW-0488">Methylation</keyword>
<dbReference type="GO" id="GO:0015628">
    <property type="term" value="P:protein secretion by the type II secretion system"/>
    <property type="evidence" value="ECO:0007669"/>
    <property type="project" value="InterPro"/>
</dbReference>
<dbReference type="Proteomes" id="UP000004457">
    <property type="component" value="Unassembled WGS sequence"/>
</dbReference>
<dbReference type="PANTHER" id="PTHR30093:SF41">
    <property type="entry name" value="TYPE II SECRETION SYSTEM PROTEIN H"/>
    <property type="match status" value="1"/>
</dbReference>
<dbReference type="Pfam" id="PF07963">
    <property type="entry name" value="N_methyl"/>
    <property type="match status" value="1"/>
</dbReference>
<comment type="similarity">
    <text evidence="10">Belongs to the GSP H family.</text>
</comment>
<dbReference type="Pfam" id="PF12019">
    <property type="entry name" value="GspH"/>
    <property type="match status" value="1"/>
</dbReference>
<comment type="caution">
    <text evidence="13">The sequence shown here is derived from an EMBL/GenBank/DDBJ whole genome shotgun (WGS) entry which is preliminary data.</text>
</comment>
<evidence type="ECO:0000256" key="10">
    <source>
        <dbReference type="ARBA" id="ARBA00025772"/>
    </source>
</evidence>
<keyword evidence="4" id="KW-1003">Cell membrane</keyword>
<dbReference type="InterPro" id="IPR045584">
    <property type="entry name" value="Pilin-like"/>
</dbReference>
<feature type="domain" description="General secretion pathway GspH" evidence="12">
    <location>
        <begin position="81"/>
        <end position="198"/>
    </location>
</feature>
<evidence type="ECO:0000256" key="2">
    <source>
        <dbReference type="ARBA" id="ARBA00011156"/>
    </source>
</evidence>
<evidence type="ECO:0000256" key="5">
    <source>
        <dbReference type="ARBA" id="ARBA00022481"/>
    </source>
</evidence>
<comment type="subcellular location">
    <subcellularLocation>
        <location evidence="1">Cell inner membrane</location>
        <topology evidence="1">Single-pass membrane protein</topology>
    </subcellularLocation>
</comment>
<keyword evidence="6" id="KW-0997">Cell inner membrane</keyword>
<dbReference type="PROSITE" id="PS00409">
    <property type="entry name" value="PROKAR_NTER_METHYL"/>
    <property type="match status" value="1"/>
</dbReference>
<evidence type="ECO:0000256" key="11">
    <source>
        <dbReference type="ARBA" id="ARBA00030775"/>
    </source>
</evidence>
<dbReference type="InterPro" id="IPR022346">
    <property type="entry name" value="T2SS_GspH"/>
</dbReference>
<dbReference type="NCBIfam" id="TIGR02532">
    <property type="entry name" value="IV_pilin_GFxxxE"/>
    <property type="match status" value="1"/>
</dbReference>
<dbReference type="SUPFAM" id="SSF54523">
    <property type="entry name" value="Pili subunits"/>
    <property type="match status" value="1"/>
</dbReference>
<evidence type="ECO:0000256" key="3">
    <source>
        <dbReference type="ARBA" id="ARBA00021549"/>
    </source>
</evidence>
<dbReference type="GO" id="GO:0005886">
    <property type="term" value="C:plasma membrane"/>
    <property type="evidence" value="ECO:0007669"/>
    <property type="project" value="UniProtKB-SubCell"/>
</dbReference>
<protein>
    <recommendedName>
        <fullName evidence="3">Type II secretion system protein H</fullName>
    </recommendedName>
    <alternativeName>
        <fullName evidence="11">General secretion pathway protein H</fullName>
    </alternativeName>
</protein>
<dbReference type="InterPro" id="IPR012902">
    <property type="entry name" value="N_methyl_site"/>
</dbReference>
<keyword evidence="8" id="KW-1133">Transmembrane helix</keyword>
<dbReference type="eggNOG" id="COG4970">
    <property type="taxonomic scope" value="Bacteria"/>
</dbReference>
<evidence type="ECO:0000259" key="12">
    <source>
        <dbReference type="Pfam" id="PF12019"/>
    </source>
</evidence>